<evidence type="ECO:0000313" key="4">
    <source>
        <dbReference type="Proteomes" id="UP000018468"/>
    </source>
</evidence>
<dbReference type="PANTHER" id="PTHR14689:SF0">
    <property type="entry name" value="COILED-COIL DOMAIN-CONTAINING PROTEIN 82"/>
    <property type="match status" value="1"/>
</dbReference>
<dbReference type="eggNOG" id="KOG4805">
    <property type="taxonomic scope" value="Eukaryota"/>
</dbReference>
<reference evidence="4" key="1">
    <citation type="submission" date="2011-12" db="EMBL/GenBank/DDBJ databases">
        <title>The Draft Genome of Lepisosteus oculatus.</title>
        <authorList>
            <consortium name="The Broad Institute Genome Assembly &amp; Analysis Group"/>
            <consortium name="Computational R&amp;D Group"/>
            <consortium name="and Sequencing Platform"/>
            <person name="Di Palma F."/>
            <person name="Alfoldi J."/>
            <person name="Johnson J."/>
            <person name="Berlin A."/>
            <person name="Gnerre S."/>
            <person name="Jaffe D."/>
            <person name="MacCallum I."/>
            <person name="Young S."/>
            <person name="Walker B.J."/>
            <person name="Lander E.S."/>
            <person name="Lindblad-Toh K."/>
        </authorList>
    </citation>
    <scope>NUCLEOTIDE SEQUENCE [LARGE SCALE GENOMIC DNA]</scope>
</reference>
<dbReference type="InParanoid" id="W5M1K0"/>
<sequence length="491" mass="55938">MASGATSKIYETRRRTRSGETPRASRVDRRRTRLGFLSHLHDSGSSDASGPTAADTDSDSSATGEQGGSAAVPVPVPVPAGGEEGDEEGVVARARRKRQPSAVLEDSSSPDSEEDARPVRRVVAKKRSSFYRDESESESSGERQEGSSAPGPGASERRRERQAALRELSERRRARSSSFKHTALEMKDSSRTDLWNKACCHARLFDTEPLFVPLRCQDSSEEEEPALAGESDSGAEEDDDSLKDFIVADEEQPEEPDDVSPGETDREPPEKAFLSHHLSLCSHYSHFQVVVKALLINSLDESFLKSLYDGSRRKRYAKEMMNSLYYFDQRFVLPRLENLKQRSRWRDRYKERVECYPTVQIFLTGLRGRPCEACEMHRHSKFTVRLSGQLYDSRTLHSDSFMASDTQDLHVGSVCAQRTRVYHRLQHFKYHLSRMCCTALQEQERPADEPVKATVSRVFQQLHERGWIKEKFDMFEDYLNDADYFQEEKLD</sequence>
<dbReference type="GO" id="GO:0005634">
    <property type="term" value="C:nucleus"/>
    <property type="evidence" value="ECO:0000318"/>
    <property type="project" value="GO_Central"/>
</dbReference>
<dbReference type="GeneTree" id="ENSGT00390000004986"/>
<feature type="region of interest" description="Disordered" evidence="1">
    <location>
        <begin position="217"/>
        <end position="269"/>
    </location>
</feature>
<protein>
    <submittedName>
        <fullName evidence="3">Coiled-coil domain containing 82</fullName>
    </submittedName>
</protein>
<feature type="compositionally biased region" description="Low complexity" evidence="1">
    <location>
        <begin position="45"/>
        <end position="73"/>
    </location>
</feature>
<dbReference type="EMBL" id="AHAT01003325">
    <property type="status" value="NOT_ANNOTATED_CDS"/>
    <property type="molecule type" value="Genomic_DNA"/>
</dbReference>
<evidence type="ECO:0000259" key="2">
    <source>
        <dbReference type="Pfam" id="PF13926"/>
    </source>
</evidence>
<dbReference type="Bgee" id="ENSLOCG00000001946">
    <property type="expression patterns" value="Expressed in muscle tissue and 13 other cell types or tissues"/>
</dbReference>
<reference evidence="3" key="2">
    <citation type="submission" date="2025-08" db="UniProtKB">
        <authorList>
            <consortium name="Ensembl"/>
        </authorList>
    </citation>
    <scope>IDENTIFICATION</scope>
</reference>
<feature type="region of interest" description="Disordered" evidence="1">
    <location>
        <begin position="1"/>
        <end position="187"/>
    </location>
</feature>
<accession>W5M1K0</accession>
<dbReference type="EMBL" id="AHAT01003323">
    <property type="status" value="NOT_ANNOTATED_CDS"/>
    <property type="molecule type" value="Genomic_DNA"/>
</dbReference>
<evidence type="ECO:0000313" key="3">
    <source>
        <dbReference type="Ensembl" id="ENSLOCP00000002258.1"/>
    </source>
</evidence>
<dbReference type="PANTHER" id="PTHR14689">
    <property type="entry name" value="PHORBOL-ESTER_DAG-TYPE DOMAIN-CONTAINING PROTEIN"/>
    <property type="match status" value="1"/>
</dbReference>
<keyword evidence="4" id="KW-1185">Reference proteome</keyword>
<dbReference type="Ensembl" id="ENSLOCT00000002263.1">
    <property type="protein sequence ID" value="ENSLOCP00000002258.1"/>
    <property type="gene ID" value="ENSLOCG00000001946.1"/>
</dbReference>
<proteinExistence type="predicted"/>
<feature type="compositionally biased region" description="Basic and acidic residues" evidence="1">
    <location>
        <begin position="130"/>
        <end position="145"/>
    </location>
</feature>
<feature type="compositionally biased region" description="Basic and acidic residues" evidence="1">
    <location>
        <begin position="155"/>
        <end position="171"/>
    </location>
</feature>
<organism evidence="3 4">
    <name type="scientific">Lepisosteus oculatus</name>
    <name type="common">Spotted gar</name>
    <dbReference type="NCBI Taxonomy" id="7918"/>
    <lineage>
        <taxon>Eukaryota</taxon>
        <taxon>Metazoa</taxon>
        <taxon>Chordata</taxon>
        <taxon>Craniata</taxon>
        <taxon>Vertebrata</taxon>
        <taxon>Euteleostomi</taxon>
        <taxon>Actinopterygii</taxon>
        <taxon>Neopterygii</taxon>
        <taxon>Holostei</taxon>
        <taxon>Semionotiformes</taxon>
        <taxon>Lepisosteidae</taxon>
        <taxon>Lepisosteus</taxon>
    </lineage>
</organism>
<dbReference type="EMBL" id="AHAT01003324">
    <property type="status" value="NOT_ANNOTATED_CDS"/>
    <property type="molecule type" value="Genomic_DNA"/>
</dbReference>
<dbReference type="Pfam" id="PF13926">
    <property type="entry name" value="DUF4211"/>
    <property type="match status" value="1"/>
</dbReference>
<feature type="compositionally biased region" description="Basic and acidic residues" evidence="1">
    <location>
        <begin position="10"/>
        <end position="27"/>
    </location>
</feature>
<dbReference type="InterPro" id="IPR025451">
    <property type="entry name" value="DUF4211"/>
</dbReference>
<reference evidence="3" key="3">
    <citation type="submission" date="2025-09" db="UniProtKB">
        <authorList>
            <consortium name="Ensembl"/>
        </authorList>
    </citation>
    <scope>IDENTIFICATION</scope>
</reference>
<dbReference type="Proteomes" id="UP000018468">
    <property type="component" value="Linkage group LG3"/>
</dbReference>
<name>W5M1K0_LEPOC</name>
<evidence type="ECO:0000256" key="1">
    <source>
        <dbReference type="SAM" id="MobiDB-lite"/>
    </source>
</evidence>
<feature type="compositionally biased region" description="Acidic residues" evidence="1">
    <location>
        <begin position="233"/>
        <end position="260"/>
    </location>
</feature>
<feature type="compositionally biased region" description="Basic residues" evidence="1">
    <location>
        <begin position="119"/>
        <end position="129"/>
    </location>
</feature>
<dbReference type="AlphaFoldDB" id="W5M1K0"/>
<feature type="domain" description="DUF4211" evidence="2">
    <location>
        <begin position="244"/>
        <end position="396"/>
    </location>
</feature>
<dbReference type="OMA" id="HYVHFKR"/>